<feature type="transmembrane region" description="Helical" evidence="7">
    <location>
        <begin position="99"/>
        <end position="122"/>
    </location>
</feature>
<keyword evidence="3" id="KW-1003">Cell membrane</keyword>
<dbReference type="Pfam" id="PF19300">
    <property type="entry name" value="BPD_transp_1_N"/>
    <property type="match status" value="1"/>
</dbReference>
<evidence type="ECO:0000256" key="5">
    <source>
        <dbReference type="ARBA" id="ARBA00022989"/>
    </source>
</evidence>
<gene>
    <name evidence="9" type="primary">appB</name>
    <name evidence="9" type="ORF">PITCH_A900009</name>
</gene>
<proteinExistence type="inferred from homology"/>
<evidence type="ECO:0000256" key="3">
    <source>
        <dbReference type="ARBA" id="ARBA00022475"/>
    </source>
</evidence>
<keyword evidence="2 7" id="KW-0813">Transport</keyword>
<feature type="transmembrane region" description="Helical" evidence="7">
    <location>
        <begin position="287"/>
        <end position="313"/>
    </location>
</feature>
<accession>A0A445N3U1</accession>
<dbReference type="InterPro" id="IPR000515">
    <property type="entry name" value="MetI-like"/>
</dbReference>
<evidence type="ECO:0000256" key="7">
    <source>
        <dbReference type="RuleBase" id="RU363032"/>
    </source>
</evidence>
<feature type="transmembrane region" description="Helical" evidence="7">
    <location>
        <begin position="12"/>
        <end position="30"/>
    </location>
</feature>
<evidence type="ECO:0000313" key="9">
    <source>
        <dbReference type="EMBL" id="SPD76369.1"/>
    </source>
</evidence>
<evidence type="ECO:0000256" key="6">
    <source>
        <dbReference type="ARBA" id="ARBA00023136"/>
    </source>
</evidence>
<evidence type="ECO:0000256" key="1">
    <source>
        <dbReference type="ARBA" id="ARBA00004651"/>
    </source>
</evidence>
<feature type="transmembrane region" description="Helical" evidence="7">
    <location>
        <begin position="134"/>
        <end position="156"/>
    </location>
</feature>
<dbReference type="PROSITE" id="PS50928">
    <property type="entry name" value="ABC_TM1"/>
    <property type="match status" value="1"/>
</dbReference>
<feature type="transmembrane region" description="Helical" evidence="7">
    <location>
        <begin position="184"/>
        <end position="202"/>
    </location>
</feature>
<dbReference type="CDD" id="cd06261">
    <property type="entry name" value="TM_PBP2"/>
    <property type="match status" value="1"/>
</dbReference>
<feature type="transmembrane region" description="Helical" evidence="7">
    <location>
        <begin position="241"/>
        <end position="267"/>
    </location>
</feature>
<evidence type="ECO:0000256" key="2">
    <source>
        <dbReference type="ARBA" id="ARBA00022448"/>
    </source>
</evidence>
<sequence length="319" mass="36074">MLSFIARSIIQKIITLFFVSVVSFMIIHLAPGEPSQVDPMNPKFTPEMVERFRSQFHLDKPLYIQYVLFYKDLFTGKTISWKDNQSVLKKIWERFLNSLYLFIVGTILTWTISFPVGIRAAILRGGAYDRTATFLSYLLISIPGFFFAYILIILVVTNFHVPVIGMETFGISTGSAPHMVMDRVWHLLIPSILGATAEVAVLSRYVRGQMLEVEGQDYVRTAKAKGLPPDQVHYRHALRNALLPFVTMFGLILPGLIGGSVIIESIFSWPGMGRMAYEAILSRDYPVILTINFISAVLVLIGTLISDILYTFVDPRIRL</sequence>
<comment type="similarity">
    <text evidence="7">Belongs to the binding-protein-dependent transport system permease family.</text>
</comment>
<keyword evidence="4 7" id="KW-0812">Transmembrane</keyword>
<comment type="subcellular location">
    <subcellularLocation>
        <location evidence="1 7">Cell membrane</location>
        <topology evidence="1 7">Multi-pass membrane protein</topology>
    </subcellularLocation>
</comment>
<dbReference type="PANTHER" id="PTHR30465:SF0">
    <property type="entry name" value="OLIGOPEPTIDE TRANSPORT SYSTEM PERMEASE PROTEIN APPB"/>
    <property type="match status" value="1"/>
</dbReference>
<dbReference type="GO" id="GO:0005886">
    <property type="term" value="C:plasma membrane"/>
    <property type="evidence" value="ECO:0007669"/>
    <property type="project" value="UniProtKB-SubCell"/>
</dbReference>
<dbReference type="PANTHER" id="PTHR30465">
    <property type="entry name" value="INNER MEMBRANE ABC TRANSPORTER"/>
    <property type="match status" value="1"/>
</dbReference>
<protein>
    <submittedName>
        <fullName evidence="9">Oligopeptide transport system permease protein AppB</fullName>
    </submittedName>
</protein>
<dbReference type="SUPFAM" id="SSF161098">
    <property type="entry name" value="MetI-like"/>
    <property type="match status" value="1"/>
</dbReference>
<evidence type="ECO:0000259" key="8">
    <source>
        <dbReference type="PROSITE" id="PS50928"/>
    </source>
</evidence>
<reference evidence="9" key="1">
    <citation type="submission" date="2018-01" db="EMBL/GenBank/DDBJ databases">
        <authorList>
            <person name="Regsiter A."/>
            <person name="William W."/>
        </authorList>
    </citation>
    <scope>NUCLEOTIDE SEQUENCE</scope>
    <source>
        <strain evidence="9">TRIP AH-1</strain>
    </source>
</reference>
<keyword evidence="5 7" id="KW-1133">Transmembrane helix</keyword>
<organism evidence="9">
    <name type="scientific">uncultured Desulfobacterium sp</name>
    <dbReference type="NCBI Taxonomy" id="201089"/>
    <lineage>
        <taxon>Bacteria</taxon>
        <taxon>Pseudomonadati</taxon>
        <taxon>Thermodesulfobacteriota</taxon>
        <taxon>Desulfobacteria</taxon>
        <taxon>Desulfobacterales</taxon>
        <taxon>Desulfobacteriaceae</taxon>
        <taxon>Desulfobacterium</taxon>
        <taxon>environmental samples</taxon>
    </lineage>
</organism>
<evidence type="ECO:0000256" key="4">
    <source>
        <dbReference type="ARBA" id="ARBA00022692"/>
    </source>
</evidence>
<dbReference type="AlphaFoldDB" id="A0A445N3U1"/>
<dbReference type="GO" id="GO:0055085">
    <property type="term" value="P:transmembrane transport"/>
    <property type="evidence" value="ECO:0007669"/>
    <property type="project" value="InterPro"/>
</dbReference>
<dbReference type="EMBL" id="OJIN01000237">
    <property type="protein sequence ID" value="SPD76369.1"/>
    <property type="molecule type" value="Genomic_DNA"/>
</dbReference>
<dbReference type="Pfam" id="PF00528">
    <property type="entry name" value="BPD_transp_1"/>
    <property type="match status" value="1"/>
</dbReference>
<dbReference type="Gene3D" id="1.10.3720.10">
    <property type="entry name" value="MetI-like"/>
    <property type="match status" value="1"/>
</dbReference>
<feature type="domain" description="ABC transmembrane type-1" evidence="8">
    <location>
        <begin position="95"/>
        <end position="306"/>
    </location>
</feature>
<dbReference type="InterPro" id="IPR045621">
    <property type="entry name" value="BPD_transp_1_N"/>
</dbReference>
<dbReference type="InterPro" id="IPR035906">
    <property type="entry name" value="MetI-like_sf"/>
</dbReference>
<keyword evidence="6 7" id="KW-0472">Membrane</keyword>
<name>A0A445N3U1_9BACT</name>